<dbReference type="PANTHER" id="PTHR13887:SF41">
    <property type="entry name" value="THIOREDOXIN SUPERFAMILY PROTEIN"/>
    <property type="match status" value="1"/>
</dbReference>
<evidence type="ECO:0000313" key="5">
    <source>
        <dbReference type="Proteomes" id="UP001221519"/>
    </source>
</evidence>
<keyword evidence="5" id="KW-1185">Reference proteome</keyword>
<dbReference type="SUPFAM" id="SSF52833">
    <property type="entry name" value="Thioredoxin-like"/>
    <property type="match status" value="1"/>
</dbReference>
<proteinExistence type="predicted"/>
<dbReference type="PANTHER" id="PTHR13887">
    <property type="entry name" value="GLUTATHIONE S-TRANSFERASE KAPPA"/>
    <property type="match status" value="1"/>
</dbReference>
<dbReference type="InterPro" id="IPR001853">
    <property type="entry name" value="DSBA-like_thioredoxin_dom"/>
</dbReference>
<evidence type="ECO:0000313" key="2">
    <source>
        <dbReference type="EMBL" id="WDH82075.1"/>
    </source>
</evidence>
<dbReference type="EMBL" id="CP118101">
    <property type="protein sequence ID" value="WDH82075.1"/>
    <property type="molecule type" value="Genomic_DNA"/>
</dbReference>
<dbReference type="Proteomes" id="UP001221519">
    <property type="component" value="Chromosome"/>
</dbReference>
<protein>
    <submittedName>
        <fullName evidence="2">DsbA family oxidoreductase</fullName>
    </submittedName>
</protein>
<accession>A0AAX3MWS6</accession>
<evidence type="ECO:0000259" key="1">
    <source>
        <dbReference type="Pfam" id="PF01323"/>
    </source>
</evidence>
<gene>
    <name evidence="2" type="ORF">PUW23_21810</name>
    <name evidence="3" type="ORF">PUW25_21730</name>
</gene>
<dbReference type="Proteomes" id="UP001220962">
    <property type="component" value="Chromosome"/>
</dbReference>
<feature type="domain" description="DSBA-like thioredoxin" evidence="1">
    <location>
        <begin position="3"/>
        <end position="204"/>
    </location>
</feature>
<dbReference type="InterPro" id="IPR036249">
    <property type="entry name" value="Thioredoxin-like_sf"/>
</dbReference>
<dbReference type="AlphaFoldDB" id="A0AAX3MWS6"/>
<dbReference type="RefSeq" id="WP_047913692.1">
    <property type="nucleotide sequence ID" value="NZ_CP118101.1"/>
</dbReference>
<dbReference type="Pfam" id="PF01323">
    <property type="entry name" value="DSBA"/>
    <property type="match status" value="1"/>
</dbReference>
<dbReference type="CDD" id="cd03024">
    <property type="entry name" value="DsbA_FrnE"/>
    <property type="match status" value="1"/>
</dbReference>
<dbReference type="EMBL" id="CP118108">
    <property type="protein sequence ID" value="WDI01813.1"/>
    <property type="molecule type" value="Genomic_DNA"/>
</dbReference>
<evidence type="ECO:0000313" key="4">
    <source>
        <dbReference type="Proteomes" id="UP001220962"/>
    </source>
</evidence>
<sequence>MKVEIWSDFMCPFCYIGKRRFEEALESLPFRESVEVVYRSFELNPNEAVDTNQTTYESLASKYGTTVEQAKAMTANVVEQAQSVGLNYNFDRIKPTNSFDAHRLAHYAASKGKDKEMVERLLAAYFVEAQHVGSKEVLVKLAVELGLDGEEVRAVLEGDQYSEEVRSDERQGAQLGIQGVPFFVIDRKYGISGAQPLSVFSQALTQAWSEGQPLQVIGNTEDAAVCTDDSCVIPGDENK</sequence>
<reference evidence="2 5" key="1">
    <citation type="submission" date="2023-02" db="EMBL/GenBank/DDBJ databases">
        <title>Pathogen: clinical or host-associated sample.</title>
        <authorList>
            <person name="Hergert J."/>
            <person name="Casey R."/>
            <person name="Wagner J."/>
            <person name="Young E.L."/>
            <person name="Oakeson K.F."/>
        </authorList>
    </citation>
    <scope>NUCLEOTIDE SEQUENCE</scope>
    <source>
        <strain evidence="3 5">2022CK-00829</strain>
        <strain evidence="2">2022CK-00830</strain>
    </source>
</reference>
<dbReference type="Gene3D" id="3.40.30.10">
    <property type="entry name" value="Glutaredoxin"/>
    <property type="match status" value="1"/>
</dbReference>
<organism evidence="2 4">
    <name type="scientific">Paenibacillus urinalis</name>
    <dbReference type="NCBI Taxonomy" id="521520"/>
    <lineage>
        <taxon>Bacteria</taxon>
        <taxon>Bacillati</taxon>
        <taxon>Bacillota</taxon>
        <taxon>Bacilli</taxon>
        <taxon>Bacillales</taxon>
        <taxon>Paenibacillaceae</taxon>
        <taxon>Paenibacillus</taxon>
    </lineage>
</organism>
<dbReference type="GO" id="GO:0016491">
    <property type="term" value="F:oxidoreductase activity"/>
    <property type="evidence" value="ECO:0007669"/>
    <property type="project" value="InterPro"/>
</dbReference>
<name>A0AAX3MWS6_9BACL</name>
<evidence type="ECO:0000313" key="3">
    <source>
        <dbReference type="EMBL" id="WDI01813.1"/>
    </source>
</evidence>